<evidence type="ECO:0008006" key="3">
    <source>
        <dbReference type="Google" id="ProtNLM"/>
    </source>
</evidence>
<protein>
    <recommendedName>
        <fullName evidence="3">GLPGLI family protein</fullName>
    </recommendedName>
</protein>
<evidence type="ECO:0000313" key="2">
    <source>
        <dbReference type="Proteomes" id="UP001499909"/>
    </source>
</evidence>
<keyword evidence="2" id="KW-1185">Reference proteome</keyword>
<dbReference type="InterPro" id="IPR005901">
    <property type="entry name" value="GLPGLI"/>
</dbReference>
<sequence length="223" mass="25252">MQLLVGKTLSRFESVGAYLADSLTKEARWLPATPANMQSVGNRFMAQPKSGFKYKIYKQAASGRVHYYDQIGQALYSYEEPAPLLRWTITSATSTIAGYACQRASTTFAGRQFEAWFTREIPVAEGPYKFSGLPGLIVKISDTRHYYVFELTRLVTPPTPETIELPAADAAIRTTKALFREGKRDYEATLTEKLAAKGHQVSEQDRREYQLKLKKRNNPLELR</sequence>
<comment type="caution">
    <text evidence="1">The sequence shown here is derived from an EMBL/GenBank/DDBJ whole genome shotgun (WGS) entry which is preliminary data.</text>
</comment>
<proteinExistence type="predicted"/>
<organism evidence="1 2">
    <name type="scientific">Hymenobacter algoricola</name>
    <dbReference type="NCBI Taxonomy" id="486267"/>
    <lineage>
        <taxon>Bacteria</taxon>
        <taxon>Pseudomonadati</taxon>
        <taxon>Bacteroidota</taxon>
        <taxon>Cytophagia</taxon>
        <taxon>Cytophagales</taxon>
        <taxon>Hymenobacteraceae</taxon>
        <taxon>Hymenobacter</taxon>
    </lineage>
</organism>
<evidence type="ECO:0000313" key="1">
    <source>
        <dbReference type="EMBL" id="GAA3936575.1"/>
    </source>
</evidence>
<name>A0ABP7N638_9BACT</name>
<dbReference type="Pfam" id="PF09697">
    <property type="entry name" value="Porph_ging"/>
    <property type="match status" value="1"/>
</dbReference>
<dbReference type="Proteomes" id="UP001499909">
    <property type="component" value="Unassembled WGS sequence"/>
</dbReference>
<reference evidence="2" key="1">
    <citation type="journal article" date="2019" name="Int. J. Syst. Evol. Microbiol.">
        <title>The Global Catalogue of Microorganisms (GCM) 10K type strain sequencing project: providing services to taxonomists for standard genome sequencing and annotation.</title>
        <authorList>
            <consortium name="The Broad Institute Genomics Platform"/>
            <consortium name="The Broad Institute Genome Sequencing Center for Infectious Disease"/>
            <person name="Wu L."/>
            <person name="Ma J."/>
        </authorList>
    </citation>
    <scope>NUCLEOTIDE SEQUENCE [LARGE SCALE GENOMIC DNA]</scope>
    <source>
        <strain evidence="2">JCM 17214</strain>
    </source>
</reference>
<accession>A0ABP7N638</accession>
<gene>
    <name evidence="1" type="ORF">GCM10022406_20990</name>
</gene>
<dbReference type="NCBIfam" id="TIGR01200">
    <property type="entry name" value="GLPGLI"/>
    <property type="match status" value="1"/>
</dbReference>
<dbReference type="EMBL" id="BAABDH010000038">
    <property type="protein sequence ID" value="GAA3936575.1"/>
    <property type="molecule type" value="Genomic_DNA"/>
</dbReference>